<dbReference type="PANTHER" id="PTHR46797:SF11">
    <property type="entry name" value="HTH-TYPE TRANSCRIPTIONAL REGULATOR PUUR"/>
    <property type="match status" value="1"/>
</dbReference>
<keyword evidence="4" id="KW-1185">Reference proteome</keyword>
<dbReference type="Pfam" id="PF07883">
    <property type="entry name" value="Cupin_2"/>
    <property type="match status" value="1"/>
</dbReference>
<sequence length="182" mass="20017">MPHIGPGIRELRRRRNLGIRRLALRSGVSHSSISLIERDRISPSIDTLAAILEALGTTLVGFFSELQQMSSYSPFYEASELPEVGSGEAISYRVIGINHPNRQILVLHETYAVGADTGEAFSHTAQEAGMVIRGAVEVTVENNSKILHAGDAYYFDSKLPHRFRNVAEEPSEIVSAINPPTY</sequence>
<dbReference type="SUPFAM" id="SSF47413">
    <property type="entry name" value="lambda repressor-like DNA-binding domains"/>
    <property type="match status" value="1"/>
</dbReference>
<dbReference type="Gene3D" id="1.10.260.40">
    <property type="entry name" value="lambda repressor-like DNA-binding domains"/>
    <property type="match status" value="1"/>
</dbReference>
<dbReference type="InterPro" id="IPR011051">
    <property type="entry name" value="RmlC_Cupin_sf"/>
</dbReference>
<dbReference type="Gene3D" id="2.60.120.10">
    <property type="entry name" value="Jelly Rolls"/>
    <property type="match status" value="1"/>
</dbReference>
<dbReference type="GO" id="GO:0003677">
    <property type="term" value="F:DNA binding"/>
    <property type="evidence" value="ECO:0007669"/>
    <property type="project" value="UniProtKB-KW"/>
</dbReference>
<dbReference type="PROSITE" id="PS50943">
    <property type="entry name" value="HTH_CROC1"/>
    <property type="match status" value="1"/>
</dbReference>
<dbReference type="RefSeq" id="WP_018389594.1">
    <property type="nucleotide sequence ID" value="NZ_FMTP01000002.1"/>
</dbReference>
<dbReference type="Pfam" id="PF01381">
    <property type="entry name" value="HTH_3"/>
    <property type="match status" value="1"/>
</dbReference>
<evidence type="ECO:0000313" key="4">
    <source>
        <dbReference type="Proteomes" id="UP000198889"/>
    </source>
</evidence>
<name>A0A1G4R9I2_9HYPH</name>
<dbReference type="GO" id="GO:0005829">
    <property type="term" value="C:cytosol"/>
    <property type="evidence" value="ECO:0007669"/>
    <property type="project" value="TreeGrafter"/>
</dbReference>
<keyword evidence="1" id="KW-0238">DNA-binding</keyword>
<dbReference type="PANTHER" id="PTHR46797">
    <property type="entry name" value="HTH-TYPE TRANSCRIPTIONAL REGULATOR"/>
    <property type="match status" value="1"/>
</dbReference>
<feature type="domain" description="HTH cro/C1-type" evidence="2">
    <location>
        <begin position="8"/>
        <end position="62"/>
    </location>
</feature>
<dbReference type="InterPro" id="IPR010982">
    <property type="entry name" value="Lambda_DNA-bd_dom_sf"/>
</dbReference>
<dbReference type="AlphaFoldDB" id="A0A1G4R9I2"/>
<dbReference type="STRING" id="177413.SAMN05660859_1484"/>
<protein>
    <submittedName>
        <fullName evidence="3">Transcriptional regulator, XRE family with cupin sensor</fullName>
    </submittedName>
</protein>
<reference evidence="4" key="1">
    <citation type="submission" date="2016-10" db="EMBL/GenBank/DDBJ databases">
        <authorList>
            <person name="Varghese N."/>
            <person name="Submissions S."/>
        </authorList>
    </citation>
    <scope>NUCLEOTIDE SEQUENCE [LARGE SCALE GENOMIC DNA]</scope>
    <source>
        <strain evidence="4">CGMCC 1.1761</strain>
    </source>
</reference>
<dbReference type="SUPFAM" id="SSF51182">
    <property type="entry name" value="RmlC-like cupins"/>
    <property type="match status" value="1"/>
</dbReference>
<organism evidence="3 4">
    <name type="scientific">Ancylobacter rudongensis</name>
    <dbReference type="NCBI Taxonomy" id="177413"/>
    <lineage>
        <taxon>Bacteria</taxon>
        <taxon>Pseudomonadati</taxon>
        <taxon>Pseudomonadota</taxon>
        <taxon>Alphaproteobacteria</taxon>
        <taxon>Hyphomicrobiales</taxon>
        <taxon>Xanthobacteraceae</taxon>
        <taxon>Ancylobacter</taxon>
    </lineage>
</organism>
<dbReference type="InterPro" id="IPR014710">
    <property type="entry name" value="RmlC-like_jellyroll"/>
</dbReference>
<accession>A0A1G4R9I2</accession>
<dbReference type="SMART" id="SM00530">
    <property type="entry name" value="HTH_XRE"/>
    <property type="match status" value="1"/>
</dbReference>
<dbReference type="EMBL" id="FMTP01000002">
    <property type="protein sequence ID" value="SCW53542.1"/>
    <property type="molecule type" value="Genomic_DNA"/>
</dbReference>
<proteinExistence type="predicted"/>
<dbReference type="CDD" id="cd00093">
    <property type="entry name" value="HTH_XRE"/>
    <property type="match status" value="1"/>
</dbReference>
<dbReference type="InterPro" id="IPR050807">
    <property type="entry name" value="TransReg_Diox_bact_type"/>
</dbReference>
<gene>
    <name evidence="3" type="ORF">SAMN05660859_1484</name>
</gene>
<evidence type="ECO:0000313" key="3">
    <source>
        <dbReference type="EMBL" id="SCW53542.1"/>
    </source>
</evidence>
<dbReference type="CDD" id="cd02209">
    <property type="entry name" value="cupin_XRE_C"/>
    <property type="match status" value="1"/>
</dbReference>
<dbReference type="InterPro" id="IPR013096">
    <property type="entry name" value="Cupin_2"/>
</dbReference>
<dbReference type="GO" id="GO:0003700">
    <property type="term" value="F:DNA-binding transcription factor activity"/>
    <property type="evidence" value="ECO:0007669"/>
    <property type="project" value="TreeGrafter"/>
</dbReference>
<dbReference type="Proteomes" id="UP000198889">
    <property type="component" value="Unassembled WGS sequence"/>
</dbReference>
<dbReference type="InterPro" id="IPR001387">
    <property type="entry name" value="Cro/C1-type_HTH"/>
</dbReference>
<evidence type="ECO:0000259" key="2">
    <source>
        <dbReference type="PROSITE" id="PS50943"/>
    </source>
</evidence>
<evidence type="ECO:0000256" key="1">
    <source>
        <dbReference type="ARBA" id="ARBA00023125"/>
    </source>
</evidence>